<keyword evidence="1" id="KW-1133">Transmembrane helix</keyword>
<dbReference type="RefSeq" id="WP_071932564.1">
    <property type="nucleotide sequence ID" value="NZ_CP016070.1"/>
</dbReference>
<dbReference type="SUPFAM" id="SSF53474">
    <property type="entry name" value="alpha/beta-Hydrolases"/>
    <property type="match status" value="1"/>
</dbReference>
<keyword evidence="1" id="KW-0812">Transmembrane</keyword>
<feature type="domain" description="Alpha/beta hydrolase fold-5" evidence="2">
    <location>
        <begin position="72"/>
        <end position="233"/>
    </location>
</feature>
<reference evidence="6" key="2">
    <citation type="submission" date="2016-08" db="EMBL/GenBank/DDBJ databases">
        <title>Discovery of first anaerobic lithoheterotrophic haloarchae widely represented in hypersaline habitats.</title>
        <authorList>
            <person name="Sorokin D.Y."/>
            <person name="Kublanov I.V."/>
            <person name="Roman P."/>
            <person name="Sinninghe Damste J.S."/>
            <person name="Golyshin P.N."/>
            <person name="Rojo D."/>
            <person name="Ciordia S."/>
            <person name="Mena Md.C."/>
            <person name="Ferrer M."/>
            <person name="Smedile F."/>
            <person name="Messina E."/>
            <person name="La Cono V."/>
            <person name="Yakimov M.M."/>
        </authorList>
    </citation>
    <scope>NUCLEOTIDE SEQUENCE [LARGE SCALE GENOMIC DNA]</scope>
    <source>
        <strain evidence="6">HSR6</strain>
    </source>
</reference>
<dbReference type="InterPro" id="IPR029058">
    <property type="entry name" value="AB_hydrolase_fold"/>
</dbReference>
<evidence type="ECO:0000313" key="4">
    <source>
        <dbReference type="EMBL" id="APE94671.1"/>
    </source>
</evidence>
<dbReference type="KEGG" id="halh:HTSR_0216"/>
<dbReference type="Pfam" id="PF12695">
    <property type="entry name" value="Abhydrolase_5"/>
    <property type="match status" value="1"/>
</dbReference>
<feature type="transmembrane region" description="Helical" evidence="1">
    <location>
        <begin position="12"/>
        <end position="31"/>
    </location>
</feature>
<dbReference type="EMBL" id="CP016070">
    <property type="protein sequence ID" value="AOW79418.1"/>
    <property type="molecule type" value="Genomic_DNA"/>
</dbReference>
<dbReference type="KEGG" id="hhsr:HSR6_0203"/>
<organism evidence="3 5">
    <name type="scientific">Halodesulfurarchaeum formicicum</name>
    <dbReference type="NCBI Taxonomy" id="1873524"/>
    <lineage>
        <taxon>Archaea</taxon>
        <taxon>Methanobacteriati</taxon>
        <taxon>Methanobacteriota</taxon>
        <taxon>Stenosarchaea group</taxon>
        <taxon>Halobacteria</taxon>
        <taxon>Halobacteriales</taxon>
        <taxon>Halobacteriaceae</taxon>
        <taxon>Halodesulfurarchaeum</taxon>
    </lineage>
</organism>
<dbReference type="PATRIC" id="fig|1855411.3.peg.210"/>
<dbReference type="GO" id="GO:0016787">
    <property type="term" value="F:hydrolase activity"/>
    <property type="evidence" value="ECO:0007669"/>
    <property type="project" value="InterPro"/>
</dbReference>
<dbReference type="Proteomes" id="UP000185608">
    <property type="component" value="Chromosome"/>
</dbReference>
<name>A0A1D8S228_9EURY</name>
<sequence length="249" mass="26358">MRRDRVDWERLGVWVIGLVVVAAALLVGFAGTPYTAPPGAIEATAANPAIDVTSFHGGYAITPVDTAPDAALVFYPGARVDPSAYVPVMGPVVAESDVAVLVPRPRLNLAVLEPNMAESVRAATPQIEQWYVGGHSLGGAMACRVAASNPEWVEGVVLFGSYCDRSIADTDLSVLSVGGTRDTVLGTDRSALRPERLPENATIYRIEGLNHTQFGSYAGQPGDSPATISRETAHERLQSALVEFFVARG</sequence>
<protein>
    <recommendedName>
        <fullName evidence="2">Alpha/beta hydrolase fold-5 domain-containing protein</fullName>
    </recommendedName>
</protein>
<proteinExistence type="predicted"/>
<evidence type="ECO:0000259" key="2">
    <source>
        <dbReference type="Pfam" id="PF12695"/>
    </source>
</evidence>
<dbReference type="Proteomes" id="UP000186165">
    <property type="component" value="Chromosome"/>
</dbReference>
<evidence type="ECO:0000313" key="6">
    <source>
        <dbReference type="Proteomes" id="UP000186165"/>
    </source>
</evidence>
<dbReference type="Gene3D" id="3.40.50.1820">
    <property type="entry name" value="alpha/beta hydrolase"/>
    <property type="match status" value="1"/>
</dbReference>
<reference evidence="3 5" key="1">
    <citation type="submission" date="2016-06" db="EMBL/GenBank/DDBJ databases">
        <title>Discovery of anaerobic lithoheterotrophic haloarchaeon capable of sulfur respiration by hydrogen and formate.</title>
        <authorList>
            <person name="Sorokin D.Y."/>
            <person name="Kublanov I.V."/>
            <person name="Roman P."/>
            <person name="Sinninghe Damste J.S."/>
            <person name="Golyshin P.N."/>
            <person name="Rojo D."/>
            <person name="Ciordia S."/>
            <person name="Mena Md.C."/>
            <person name="Ferrer M."/>
            <person name="Smedile F."/>
            <person name="Messina E."/>
            <person name="La Cono V."/>
            <person name="Yakimov M.M."/>
        </authorList>
    </citation>
    <scope>NUCLEOTIDE SEQUENCE [LARGE SCALE GENOMIC DNA]</scope>
    <source>
        <strain evidence="3 5">HTSR1</strain>
    </source>
</reference>
<evidence type="ECO:0000256" key="1">
    <source>
        <dbReference type="SAM" id="Phobius"/>
    </source>
</evidence>
<accession>A0A1D8S228</accession>
<keyword evidence="1" id="KW-0472">Membrane</keyword>
<gene>
    <name evidence="4" type="ORF">HSR6_0203</name>
    <name evidence="3" type="ORF">HTSR_0216</name>
</gene>
<evidence type="ECO:0000313" key="3">
    <source>
        <dbReference type="EMBL" id="AOW79418.1"/>
    </source>
</evidence>
<dbReference type="STRING" id="1873524.HSR6_0203"/>
<reference evidence="4" key="3">
    <citation type="journal article" date="2017" name="ISME J.">
        <title>Discovery of anaerobic lithoheterotrophic haloarchaea, ubiquitous in hypersaline habitats.</title>
        <authorList>
            <person name="Sorokin D.Y."/>
            <person name="Messina E."/>
            <person name="Smedile F."/>
            <person name="Roman P."/>
            <person name="Damste J.S.S."/>
            <person name="Ciordia S."/>
            <person name="Mena M.C."/>
            <person name="Ferrer M."/>
            <person name="Golyshin P.N."/>
            <person name="Kublanov I.V."/>
            <person name="Samarov N.I."/>
            <person name="Toshchakov S.V."/>
            <person name="La Cono V."/>
            <person name="Yakimov M.M."/>
        </authorList>
    </citation>
    <scope>NUCLEOTIDE SEQUENCE</scope>
    <source>
        <strain evidence="4">HSR6</strain>
    </source>
</reference>
<dbReference type="GeneID" id="30416726"/>
<dbReference type="AlphaFoldDB" id="A0A1D8S228"/>
<accession>A0A1J1AAB9</accession>
<dbReference type="EMBL" id="CP016804">
    <property type="protein sequence ID" value="APE94671.1"/>
    <property type="molecule type" value="Genomic_DNA"/>
</dbReference>
<dbReference type="OrthoDB" id="265131at2157"/>
<evidence type="ECO:0000313" key="5">
    <source>
        <dbReference type="Proteomes" id="UP000185608"/>
    </source>
</evidence>
<dbReference type="InterPro" id="IPR029059">
    <property type="entry name" value="AB_hydrolase_5"/>
</dbReference>
<keyword evidence="6" id="KW-1185">Reference proteome</keyword>